<dbReference type="AlphaFoldDB" id="A0A9D3ZEZ4"/>
<feature type="non-terminal residue" evidence="1">
    <location>
        <position position="1"/>
    </location>
</feature>
<organism evidence="1 2">
    <name type="scientific">Gossypium stocksii</name>
    <dbReference type="NCBI Taxonomy" id="47602"/>
    <lineage>
        <taxon>Eukaryota</taxon>
        <taxon>Viridiplantae</taxon>
        <taxon>Streptophyta</taxon>
        <taxon>Embryophyta</taxon>
        <taxon>Tracheophyta</taxon>
        <taxon>Spermatophyta</taxon>
        <taxon>Magnoliopsida</taxon>
        <taxon>eudicotyledons</taxon>
        <taxon>Gunneridae</taxon>
        <taxon>Pentapetalae</taxon>
        <taxon>rosids</taxon>
        <taxon>malvids</taxon>
        <taxon>Malvales</taxon>
        <taxon>Malvaceae</taxon>
        <taxon>Malvoideae</taxon>
        <taxon>Gossypium</taxon>
    </lineage>
</organism>
<dbReference type="OrthoDB" id="10648439at2759"/>
<evidence type="ECO:0000313" key="2">
    <source>
        <dbReference type="Proteomes" id="UP000828251"/>
    </source>
</evidence>
<dbReference type="Proteomes" id="UP000828251">
    <property type="component" value="Unassembled WGS sequence"/>
</dbReference>
<name>A0A9D3ZEZ4_9ROSI</name>
<protein>
    <submittedName>
        <fullName evidence="1">Uncharacterized protein</fullName>
    </submittedName>
</protein>
<sequence>SPYRQKMRNLWEGLSTIIPFRGVPSVAINEFNALLSSSDKKRGRRDGIWAIGNELWVRAFPSCTVTPLPTLKSNHRPLLISLKSMKLVVFKRKWTGRDPMP</sequence>
<keyword evidence="2" id="KW-1185">Reference proteome</keyword>
<proteinExistence type="predicted"/>
<comment type="caution">
    <text evidence="1">The sequence shown here is derived from an EMBL/GenBank/DDBJ whole genome shotgun (WGS) entry which is preliminary data.</text>
</comment>
<reference evidence="1 2" key="1">
    <citation type="journal article" date="2021" name="Plant Biotechnol. J.">
        <title>Multi-omics assisted identification of the key and species-specific regulatory components of drought-tolerant mechanisms in Gossypium stocksii.</title>
        <authorList>
            <person name="Yu D."/>
            <person name="Ke L."/>
            <person name="Zhang D."/>
            <person name="Wu Y."/>
            <person name="Sun Y."/>
            <person name="Mei J."/>
            <person name="Sun J."/>
            <person name="Sun Y."/>
        </authorList>
    </citation>
    <scope>NUCLEOTIDE SEQUENCE [LARGE SCALE GENOMIC DNA]</scope>
    <source>
        <strain evidence="2">cv. E1</strain>
        <tissue evidence="1">Leaf</tissue>
    </source>
</reference>
<accession>A0A9D3ZEZ4</accession>
<evidence type="ECO:0000313" key="1">
    <source>
        <dbReference type="EMBL" id="KAH1031234.1"/>
    </source>
</evidence>
<gene>
    <name evidence="1" type="ORF">J1N35_043408</name>
</gene>
<dbReference type="EMBL" id="JAIQCV010000013">
    <property type="protein sequence ID" value="KAH1031234.1"/>
    <property type="molecule type" value="Genomic_DNA"/>
</dbReference>